<feature type="chain" id="PRO_5014182197" description="non-specific serine/threonine protein kinase" evidence="18">
    <location>
        <begin position="26"/>
        <end position="969"/>
    </location>
</feature>
<evidence type="ECO:0000313" key="21">
    <source>
        <dbReference type="Proteomes" id="UP000233551"/>
    </source>
</evidence>
<comment type="subcellular location">
    <subcellularLocation>
        <location evidence="1">Membrane</location>
        <topology evidence="1">Single-pass membrane protein</topology>
    </subcellularLocation>
</comment>
<feature type="region of interest" description="Disordered" evidence="17">
    <location>
        <begin position="939"/>
        <end position="969"/>
    </location>
</feature>
<gene>
    <name evidence="20" type="ORF">CRG98_017564</name>
</gene>
<name>A0A2I0K0W1_PUNGR</name>
<dbReference type="Pfam" id="PF12819">
    <property type="entry name" value="Malectin_like"/>
    <property type="match status" value="1"/>
</dbReference>
<evidence type="ECO:0000259" key="19">
    <source>
        <dbReference type="PROSITE" id="PS50011"/>
    </source>
</evidence>
<dbReference type="PANTHER" id="PTHR45631">
    <property type="entry name" value="OS07G0107800 PROTEIN-RELATED"/>
    <property type="match status" value="1"/>
</dbReference>
<dbReference type="InterPro" id="IPR032675">
    <property type="entry name" value="LRR_dom_sf"/>
</dbReference>
<evidence type="ECO:0000256" key="5">
    <source>
        <dbReference type="ARBA" id="ARBA00022679"/>
    </source>
</evidence>
<dbReference type="InterPro" id="IPR024788">
    <property type="entry name" value="Malectin-like_Carb-bd_dom"/>
</dbReference>
<dbReference type="FunFam" id="3.80.10.10:FF:001357">
    <property type="entry name" value="Leucine-rich repeat protein kinase family protein"/>
    <property type="match status" value="1"/>
</dbReference>
<feature type="binding site" evidence="16">
    <location>
        <position position="642"/>
    </location>
    <ligand>
        <name>ATP</name>
        <dbReference type="ChEBI" id="CHEBI:30616"/>
    </ligand>
</feature>
<comment type="catalytic activity">
    <reaction evidence="15">
        <text>L-seryl-[protein] + ATP = O-phospho-L-seryl-[protein] + ADP + H(+)</text>
        <dbReference type="Rhea" id="RHEA:17989"/>
        <dbReference type="Rhea" id="RHEA-COMP:9863"/>
        <dbReference type="Rhea" id="RHEA-COMP:11604"/>
        <dbReference type="ChEBI" id="CHEBI:15378"/>
        <dbReference type="ChEBI" id="CHEBI:29999"/>
        <dbReference type="ChEBI" id="CHEBI:30616"/>
        <dbReference type="ChEBI" id="CHEBI:83421"/>
        <dbReference type="ChEBI" id="CHEBI:456216"/>
        <dbReference type="EC" id="2.7.11.1"/>
    </reaction>
</comment>
<feature type="compositionally biased region" description="Polar residues" evidence="17">
    <location>
        <begin position="960"/>
        <end position="969"/>
    </location>
</feature>
<keyword evidence="3" id="KW-0723">Serine/threonine-protein kinase</keyword>
<organism evidence="20 21">
    <name type="scientific">Punica granatum</name>
    <name type="common">Pomegranate</name>
    <dbReference type="NCBI Taxonomy" id="22663"/>
    <lineage>
        <taxon>Eukaryota</taxon>
        <taxon>Viridiplantae</taxon>
        <taxon>Streptophyta</taxon>
        <taxon>Embryophyta</taxon>
        <taxon>Tracheophyta</taxon>
        <taxon>Spermatophyta</taxon>
        <taxon>Magnoliopsida</taxon>
        <taxon>eudicotyledons</taxon>
        <taxon>Gunneridae</taxon>
        <taxon>Pentapetalae</taxon>
        <taxon>rosids</taxon>
        <taxon>malvids</taxon>
        <taxon>Myrtales</taxon>
        <taxon>Lythraceae</taxon>
        <taxon>Punica</taxon>
    </lineage>
</organism>
<keyword evidence="4" id="KW-0433">Leucine-rich repeat</keyword>
<dbReference type="PROSITE" id="PS00107">
    <property type="entry name" value="PROTEIN_KINASE_ATP"/>
    <property type="match status" value="1"/>
</dbReference>
<comment type="caution">
    <text evidence="20">The sequence shown here is derived from an EMBL/GenBank/DDBJ whole genome shotgun (WGS) entry which is preliminary data.</text>
</comment>
<dbReference type="STRING" id="22663.A0A2I0K0W1"/>
<evidence type="ECO:0000256" key="7">
    <source>
        <dbReference type="ARBA" id="ARBA00022729"/>
    </source>
</evidence>
<evidence type="ECO:0000256" key="6">
    <source>
        <dbReference type="ARBA" id="ARBA00022692"/>
    </source>
</evidence>
<dbReference type="GO" id="GO:0005524">
    <property type="term" value="F:ATP binding"/>
    <property type="evidence" value="ECO:0007669"/>
    <property type="project" value="UniProtKB-UniRule"/>
</dbReference>
<keyword evidence="8" id="KW-0677">Repeat</keyword>
<dbReference type="PROSITE" id="PS50011">
    <property type="entry name" value="PROTEIN_KINASE_DOM"/>
    <property type="match status" value="1"/>
</dbReference>
<evidence type="ECO:0000256" key="17">
    <source>
        <dbReference type="SAM" id="MobiDB-lite"/>
    </source>
</evidence>
<comment type="catalytic activity">
    <reaction evidence="14">
        <text>L-threonyl-[protein] + ATP = O-phospho-L-threonyl-[protein] + ADP + H(+)</text>
        <dbReference type="Rhea" id="RHEA:46608"/>
        <dbReference type="Rhea" id="RHEA-COMP:11060"/>
        <dbReference type="Rhea" id="RHEA-COMP:11605"/>
        <dbReference type="ChEBI" id="CHEBI:15378"/>
        <dbReference type="ChEBI" id="CHEBI:30013"/>
        <dbReference type="ChEBI" id="CHEBI:30616"/>
        <dbReference type="ChEBI" id="CHEBI:61977"/>
        <dbReference type="ChEBI" id="CHEBI:456216"/>
        <dbReference type="EC" id="2.7.11.1"/>
    </reaction>
</comment>
<dbReference type="EC" id="2.7.11.1" evidence="2"/>
<evidence type="ECO:0000256" key="1">
    <source>
        <dbReference type="ARBA" id="ARBA00004167"/>
    </source>
</evidence>
<dbReference type="AlphaFoldDB" id="A0A2I0K0W1"/>
<protein>
    <recommendedName>
        <fullName evidence="2">non-specific serine/threonine protein kinase</fullName>
        <ecNumber evidence="2">2.7.11.1</ecNumber>
    </recommendedName>
</protein>
<feature type="signal peptide" evidence="18">
    <location>
        <begin position="1"/>
        <end position="25"/>
    </location>
</feature>
<dbReference type="InterPro" id="IPR001245">
    <property type="entry name" value="Ser-Thr/Tyr_kinase_cat_dom"/>
</dbReference>
<dbReference type="SMART" id="SM00220">
    <property type="entry name" value="S_TKc"/>
    <property type="match status" value="1"/>
</dbReference>
<accession>A0A2I0K0W1</accession>
<evidence type="ECO:0000256" key="4">
    <source>
        <dbReference type="ARBA" id="ARBA00022614"/>
    </source>
</evidence>
<keyword evidence="6" id="KW-0812">Transmembrane</keyword>
<feature type="domain" description="Protein kinase" evidence="19">
    <location>
        <begin position="614"/>
        <end position="935"/>
    </location>
</feature>
<dbReference type="Gene3D" id="3.30.200.20">
    <property type="entry name" value="Phosphorylase Kinase, domain 1"/>
    <property type="match status" value="1"/>
</dbReference>
<dbReference type="InterPro" id="IPR017441">
    <property type="entry name" value="Protein_kinase_ATP_BS"/>
</dbReference>
<keyword evidence="12" id="KW-1133">Transmembrane helix</keyword>
<keyword evidence="7 18" id="KW-0732">Signal</keyword>
<dbReference type="PANTHER" id="PTHR45631:SF68">
    <property type="entry name" value="REPEAT FAMILY PROTEIN, PUTATIVE, EXPRESSED-RELATED"/>
    <property type="match status" value="1"/>
</dbReference>
<dbReference type="Gene3D" id="3.80.10.10">
    <property type="entry name" value="Ribonuclease Inhibitor"/>
    <property type="match status" value="1"/>
</dbReference>
<evidence type="ECO:0000256" key="18">
    <source>
        <dbReference type="SAM" id="SignalP"/>
    </source>
</evidence>
<evidence type="ECO:0000256" key="13">
    <source>
        <dbReference type="ARBA" id="ARBA00023136"/>
    </source>
</evidence>
<dbReference type="InterPro" id="IPR008271">
    <property type="entry name" value="Ser/Thr_kinase_AS"/>
</dbReference>
<keyword evidence="5" id="KW-0808">Transferase</keyword>
<evidence type="ECO:0000313" key="20">
    <source>
        <dbReference type="EMBL" id="PKI62191.1"/>
    </source>
</evidence>
<dbReference type="SUPFAM" id="SSF56112">
    <property type="entry name" value="Protein kinase-like (PK-like)"/>
    <property type="match status" value="1"/>
</dbReference>
<evidence type="ECO:0000256" key="12">
    <source>
        <dbReference type="ARBA" id="ARBA00022989"/>
    </source>
</evidence>
<dbReference type="InterPro" id="IPR000719">
    <property type="entry name" value="Prot_kinase_dom"/>
</dbReference>
<dbReference type="EMBL" id="PGOL01000988">
    <property type="protein sequence ID" value="PKI62191.1"/>
    <property type="molecule type" value="Genomic_DNA"/>
</dbReference>
<dbReference type="Pfam" id="PF00560">
    <property type="entry name" value="LRR_1"/>
    <property type="match status" value="2"/>
</dbReference>
<keyword evidence="9 16" id="KW-0547">Nucleotide-binding</keyword>
<evidence type="ECO:0000256" key="2">
    <source>
        <dbReference type="ARBA" id="ARBA00012513"/>
    </source>
</evidence>
<dbReference type="GO" id="GO:0004674">
    <property type="term" value="F:protein serine/threonine kinase activity"/>
    <property type="evidence" value="ECO:0007669"/>
    <property type="project" value="UniProtKB-KW"/>
</dbReference>
<evidence type="ECO:0000256" key="3">
    <source>
        <dbReference type="ARBA" id="ARBA00022527"/>
    </source>
</evidence>
<evidence type="ECO:0000256" key="8">
    <source>
        <dbReference type="ARBA" id="ARBA00022737"/>
    </source>
</evidence>
<evidence type="ECO:0000256" key="15">
    <source>
        <dbReference type="ARBA" id="ARBA00048679"/>
    </source>
</evidence>
<keyword evidence="13" id="KW-0472">Membrane</keyword>
<keyword evidence="10" id="KW-0418">Kinase</keyword>
<dbReference type="PROSITE" id="PS00108">
    <property type="entry name" value="PROTEIN_KINASE_ST"/>
    <property type="match status" value="1"/>
</dbReference>
<dbReference type="Pfam" id="PF07714">
    <property type="entry name" value="PK_Tyr_Ser-Thr"/>
    <property type="match status" value="1"/>
</dbReference>
<evidence type="ECO:0000256" key="10">
    <source>
        <dbReference type="ARBA" id="ARBA00022777"/>
    </source>
</evidence>
<keyword evidence="21" id="KW-1185">Reference proteome</keyword>
<evidence type="ECO:0000256" key="14">
    <source>
        <dbReference type="ARBA" id="ARBA00047899"/>
    </source>
</evidence>
<dbReference type="CDD" id="cd14066">
    <property type="entry name" value="STKc_IRAK"/>
    <property type="match status" value="1"/>
</dbReference>
<reference evidence="20 21" key="1">
    <citation type="submission" date="2017-11" db="EMBL/GenBank/DDBJ databases">
        <title>De-novo sequencing of pomegranate (Punica granatum L.) genome.</title>
        <authorList>
            <person name="Akparov Z."/>
            <person name="Amiraslanov A."/>
            <person name="Hajiyeva S."/>
            <person name="Abbasov M."/>
            <person name="Kaur K."/>
            <person name="Hamwieh A."/>
            <person name="Solovyev V."/>
            <person name="Salamov A."/>
            <person name="Braich B."/>
            <person name="Kosarev P."/>
            <person name="Mahmoud A."/>
            <person name="Hajiyev E."/>
            <person name="Babayeva S."/>
            <person name="Izzatullayeva V."/>
            <person name="Mammadov A."/>
            <person name="Mammadov A."/>
            <person name="Sharifova S."/>
            <person name="Ojaghi J."/>
            <person name="Eynullazada K."/>
            <person name="Bayramov B."/>
            <person name="Abdulazimova A."/>
            <person name="Shahmuradov I."/>
        </authorList>
    </citation>
    <scope>NUCLEOTIDE SEQUENCE [LARGE SCALE GENOMIC DNA]</scope>
    <source>
        <strain evidence="21">cv. AG2017</strain>
        <tissue evidence="20">Leaf</tissue>
    </source>
</reference>
<evidence type="ECO:0000256" key="16">
    <source>
        <dbReference type="PROSITE-ProRule" id="PRU10141"/>
    </source>
</evidence>
<dbReference type="Proteomes" id="UP000233551">
    <property type="component" value="Unassembled WGS sequence"/>
</dbReference>
<sequence>MAGGVRGLLLLLIFSAALLMDGASAQTPGFVSLDCGGKESYVDDLGIKWTPDDQFPYGDTTQISVTGERRPQYATLRYFPADRRKYCYRLDVAPWMRYLLRATFLYGNFDGNNVYPKFDISLGATYWSTVVISGVDTVETREMIFLATEPRVSVCLYNATAGSPFISTLEVRQLIESMYSNDLEDQFYLSVSARINFGADGEAAVRYPDDPFDRIWESDSSGKPNHFIDMADGIIEVSTERPIDASLEEYPPQKVMQTAVVGTNGLLTYRLNLNGFPGFGWVISYFAEIEDLGSTETRKFRMAIPFPSLPGGDRPLVSIEENAGGKYRLYETWFMNVSLPFVFSFEFSESPNSSRGPLLNAMEIGKLVEITEGSPDVTPAAEIISSHPSADWAEEGGDPCLPVPWSWLHCNLESAPRITSIFLSKRNLTGNIPPGLTKLTHLAELWLDGNSFTGPIPDFTGCVDLKIIHLENNKLMGKVPSSLAKLRNLRELYLQNNMLSGTVPSALLRENLVLNVSGNINLHERAGSLGTSIIASLIVGAAVTVIAIVACAYFTYSHFVGMGILQNELPHAHRDEQAAIPHRVGGDKPVSSPRYSALEAARRFRLAEIEKATSMFGREIGSGGFGKVYYGQMDDGTEIAVKVLSRNSPQGFQDFLNEVAILSRIHHANLLELLGFCQEDGKSMLVCEYMHNGNLEDCLHGRLASTRNLTWMERLVIAEDAAKGVVYLHTGCSPAIMHKDLKSSNILLDENFRAKVADFGLSRFVAEGAPTSSSSHVHNKLRGTIGYVDPELTQYVRPYMEKHDVYSFGVILLELISGRKAVTELSDNSRQHISHWASPYIFLDASLCLGGKKKRWIIINAPRILKSHIRSQNSLQARYLLEKGKIKRILDLGLQGQNIEESATKMASTALLCVDKDTEKRPSMTEVLRQIEGAIVIERRRGRSSSRGAGPTHLRARNLGHTSDSGGES</sequence>
<dbReference type="Gene3D" id="1.10.510.10">
    <property type="entry name" value="Transferase(Phosphotransferase) domain 1"/>
    <property type="match status" value="1"/>
</dbReference>
<evidence type="ECO:0000256" key="9">
    <source>
        <dbReference type="ARBA" id="ARBA00022741"/>
    </source>
</evidence>
<dbReference type="SUPFAM" id="SSF52058">
    <property type="entry name" value="L domain-like"/>
    <property type="match status" value="1"/>
</dbReference>
<dbReference type="InterPro" id="IPR011009">
    <property type="entry name" value="Kinase-like_dom_sf"/>
</dbReference>
<dbReference type="GO" id="GO:0016020">
    <property type="term" value="C:membrane"/>
    <property type="evidence" value="ECO:0007669"/>
    <property type="project" value="UniProtKB-SubCell"/>
</dbReference>
<proteinExistence type="predicted"/>
<keyword evidence="11 16" id="KW-0067">ATP-binding</keyword>
<dbReference type="InterPro" id="IPR001611">
    <property type="entry name" value="Leu-rich_rpt"/>
</dbReference>
<evidence type="ECO:0000256" key="11">
    <source>
        <dbReference type="ARBA" id="ARBA00022840"/>
    </source>
</evidence>
<dbReference type="FunFam" id="3.30.200.20:FF:000162">
    <property type="entry name" value="Adenine nucleotide alpha hydrolase-like domain kinase"/>
    <property type="match status" value="1"/>
</dbReference>